<dbReference type="PANTHER" id="PTHR30572:SF4">
    <property type="entry name" value="ABC TRANSPORTER PERMEASE YTRF"/>
    <property type="match status" value="1"/>
</dbReference>
<evidence type="ECO:0000256" key="1">
    <source>
        <dbReference type="ARBA" id="ARBA00004651"/>
    </source>
</evidence>
<dbReference type="GO" id="GO:0022857">
    <property type="term" value="F:transmembrane transporter activity"/>
    <property type="evidence" value="ECO:0007669"/>
    <property type="project" value="TreeGrafter"/>
</dbReference>
<evidence type="ECO:0000256" key="2">
    <source>
        <dbReference type="ARBA" id="ARBA00022475"/>
    </source>
</evidence>
<comment type="subcellular location">
    <subcellularLocation>
        <location evidence="1">Cell membrane</location>
        <topology evidence="1">Multi-pass membrane protein</topology>
    </subcellularLocation>
</comment>
<dbReference type="InterPro" id="IPR050250">
    <property type="entry name" value="Macrolide_Exporter_MacB"/>
</dbReference>
<feature type="transmembrane region" description="Helical" evidence="7">
    <location>
        <begin position="352"/>
        <end position="370"/>
    </location>
</feature>
<dbReference type="EMBL" id="DXBU01000020">
    <property type="protein sequence ID" value="HIZ21491.1"/>
    <property type="molecule type" value="Genomic_DNA"/>
</dbReference>
<evidence type="ECO:0000313" key="10">
    <source>
        <dbReference type="Proteomes" id="UP000824041"/>
    </source>
</evidence>
<dbReference type="PANTHER" id="PTHR30572">
    <property type="entry name" value="MEMBRANE COMPONENT OF TRANSPORTER-RELATED"/>
    <property type="match status" value="1"/>
</dbReference>
<dbReference type="AlphaFoldDB" id="A0A9D2DQY1"/>
<comment type="caution">
    <text evidence="9">The sequence shown here is derived from an EMBL/GenBank/DDBJ whole genome shotgun (WGS) entry which is preliminary data.</text>
</comment>
<feature type="transmembrane region" description="Helical" evidence="7">
    <location>
        <begin position="309"/>
        <end position="332"/>
    </location>
</feature>
<sequence>MLANNNKAVIKKLAKNSVKTNKKQYGILFLTVILSSFMLFCVFTIGMTYLDSSRLQNTRLNGAEYDITLLNGFTPEQLHTLDQDPDIQSTGMETYAGFIKSTEFDPTVELGLLWCDETFWDDQMAPARTVLKGSYPQKKNEIMVKKDHLKSLGNEKLSVGDPITLTYENNTGTYTEEFRISGIWDGYGHATALFVSKAFYEETGYDLRSDGILSIKLAHNYVLPSSLQSMEKSLELSQRQIFAPTAYIENSFKLLLGICGLALVICLSAYLLIYNILYLSVSGKIRYYGLLQSLGMTKKQLISFLVRQTLLPGLAGMCIGILSGVVLCMKFVPYILEVFGIAAENMEQHFHPAVLMISIAVTGASLFFGIKKPIQIAARVTPVEATKYRDCISNGKGYKKRKGAFFWRMAFEQLKKGKKKTLVVLLSLTISLSVFYCLTTIISSQGERTLLPNYWNADFIIQNQSRTEEDIASLQPVITDS</sequence>
<comment type="similarity">
    <text evidence="6">Belongs to the ABC-4 integral membrane protein family.</text>
</comment>
<protein>
    <submittedName>
        <fullName evidence="9">ABC transporter permease</fullName>
    </submittedName>
</protein>
<organism evidence="9 10">
    <name type="scientific">Candidatus Blautia faecigallinarum</name>
    <dbReference type="NCBI Taxonomy" id="2838488"/>
    <lineage>
        <taxon>Bacteria</taxon>
        <taxon>Bacillati</taxon>
        <taxon>Bacillota</taxon>
        <taxon>Clostridia</taxon>
        <taxon>Lachnospirales</taxon>
        <taxon>Lachnospiraceae</taxon>
        <taxon>Blautia</taxon>
    </lineage>
</organism>
<feature type="transmembrane region" description="Helical" evidence="7">
    <location>
        <begin position="254"/>
        <end position="277"/>
    </location>
</feature>
<evidence type="ECO:0000256" key="4">
    <source>
        <dbReference type="ARBA" id="ARBA00022989"/>
    </source>
</evidence>
<keyword evidence="4 7" id="KW-1133">Transmembrane helix</keyword>
<keyword evidence="5 7" id="KW-0472">Membrane</keyword>
<evidence type="ECO:0000256" key="7">
    <source>
        <dbReference type="SAM" id="Phobius"/>
    </source>
</evidence>
<evidence type="ECO:0000256" key="6">
    <source>
        <dbReference type="ARBA" id="ARBA00038076"/>
    </source>
</evidence>
<reference evidence="9" key="2">
    <citation type="submission" date="2021-04" db="EMBL/GenBank/DDBJ databases">
        <authorList>
            <person name="Gilroy R."/>
        </authorList>
    </citation>
    <scope>NUCLEOTIDE SEQUENCE</scope>
    <source>
        <strain evidence="9">14324</strain>
    </source>
</reference>
<dbReference type="InterPro" id="IPR003838">
    <property type="entry name" value="ABC3_permease_C"/>
</dbReference>
<dbReference type="Pfam" id="PF02687">
    <property type="entry name" value="FtsX"/>
    <property type="match status" value="1"/>
</dbReference>
<name>A0A9D2DQY1_9FIRM</name>
<dbReference type="Proteomes" id="UP000824041">
    <property type="component" value="Unassembled WGS sequence"/>
</dbReference>
<evidence type="ECO:0000256" key="3">
    <source>
        <dbReference type="ARBA" id="ARBA00022692"/>
    </source>
</evidence>
<feature type="transmembrane region" description="Helical" evidence="7">
    <location>
        <begin position="422"/>
        <end position="442"/>
    </location>
</feature>
<feature type="domain" description="ABC3 transporter permease C-terminal" evidence="8">
    <location>
        <begin position="261"/>
        <end position="349"/>
    </location>
</feature>
<feature type="non-terminal residue" evidence="9">
    <location>
        <position position="481"/>
    </location>
</feature>
<gene>
    <name evidence="9" type="ORF">IAA21_01660</name>
</gene>
<accession>A0A9D2DQY1</accession>
<evidence type="ECO:0000259" key="8">
    <source>
        <dbReference type="Pfam" id="PF02687"/>
    </source>
</evidence>
<reference evidence="9" key="1">
    <citation type="journal article" date="2021" name="PeerJ">
        <title>Extensive microbial diversity within the chicken gut microbiome revealed by metagenomics and culture.</title>
        <authorList>
            <person name="Gilroy R."/>
            <person name="Ravi A."/>
            <person name="Getino M."/>
            <person name="Pursley I."/>
            <person name="Horton D.L."/>
            <person name="Alikhan N.F."/>
            <person name="Baker D."/>
            <person name="Gharbi K."/>
            <person name="Hall N."/>
            <person name="Watson M."/>
            <person name="Adriaenssens E.M."/>
            <person name="Foster-Nyarko E."/>
            <person name="Jarju S."/>
            <person name="Secka A."/>
            <person name="Antonio M."/>
            <person name="Oren A."/>
            <person name="Chaudhuri R.R."/>
            <person name="La Ragione R."/>
            <person name="Hildebrand F."/>
            <person name="Pallen M.J."/>
        </authorList>
    </citation>
    <scope>NUCLEOTIDE SEQUENCE</scope>
    <source>
        <strain evidence="9">14324</strain>
    </source>
</reference>
<keyword evidence="2" id="KW-1003">Cell membrane</keyword>
<proteinExistence type="inferred from homology"/>
<keyword evidence="3 7" id="KW-0812">Transmembrane</keyword>
<dbReference type="GO" id="GO:0005886">
    <property type="term" value="C:plasma membrane"/>
    <property type="evidence" value="ECO:0007669"/>
    <property type="project" value="UniProtKB-SubCell"/>
</dbReference>
<evidence type="ECO:0000313" key="9">
    <source>
        <dbReference type="EMBL" id="HIZ21491.1"/>
    </source>
</evidence>
<evidence type="ECO:0000256" key="5">
    <source>
        <dbReference type="ARBA" id="ARBA00023136"/>
    </source>
</evidence>
<feature type="transmembrane region" description="Helical" evidence="7">
    <location>
        <begin position="25"/>
        <end position="50"/>
    </location>
</feature>